<feature type="domain" description="Cytochrome c" evidence="7">
    <location>
        <begin position="60"/>
        <end position="147"/>
    </location>
</feature>
<keyword evidence="5" id="KW-0408">Iron</keyword>
<keyword evidence="4" id="KW-0249">Electron transport</keyword>
<dbReference type="Gene3D" id="1.10.760.10">
    <property type="entry name" value="Cytochrome c-like domain"/>
    <property type="match status" value="2"/>
</dbReference>
<organism evidence="8">
    <name type="scientific">hydrothermal vent metagenome</name>
    <dbReference type="NCBI Taxonomy" id="652676"/>
    <lineage>
        <taxon>unclassified sequences</taxon>
        <taxon>metagenomes</taxon>
        <taxon>ecological metagenomes</taxon>
    </lineage>
</organism>
<accession>A0A3B1AIC0</accession>
<proteinExistence type="predicted"/>
<protein>
    <submittedName>
        <fullName evidence="8">Cytochrome c oxidase (Cbb3-type) subunit CcoO</fullName>
        <ecNumber evidence="8">1.9.3.1</ecNumber>
    </submittedName>
</protein>
<feature type="domain" description="Cytochrome c" evidence="7">
    <location>
        <begin position="261"/>
        <end position="349"/>
    </location>
</feature>
<dbReference type="PANTHER" id="PTHR35008:SF4">
    <property type="entry name" value="BLL4482 PROTEIN"/>
    <property type="match status" value="1"/>
</dbReference>
<evidence type="ECO:0000256" key="1">
    <source>
        <dbReference type="ARBA" id="ARBA00022448"/>
    </source>
</evidence>
<dbReference type="EMBL" id="UOFS01000049">
    <property type="protein sequence ID" value="VAX01441.1"/>
    <property type="molecule type" value="Genomic_DNA"/>
</dbReference>
<name>A0A3B1AIC0_9ZZZZ</name>
<gene>
    <name evidence="8" type="ORF">MNBD_GAMMA22-1955</name>
</gene>
<dbReference type="PROSITE" id="PS51007">
    <property type="entry name" value="CYTC"/>
    <property type="match status" value="2"/>
</dbReference>
<dbReference type="InterPro" id="IPR036909">
    <property type="entry name" value="Cyt_c-like_dom_sf"/>
</dbReference>
<dbReference type="InterPro" id="IPR051459">
    <property type="entry name" value="Cytochrome_c-type_DH"/>
</dbReference>
<evidence type="ECO:0000256" key="6">
    <source>
        <dbReference type="SAM" id="Phobius"/>
    </source>
</evidence>
<evidence type="ECO:0000313" key="8">
    <source>
        <dbReference type="EMBL" id="VAX01441.1"/>
    </source>
</evidence>
<keyword evidence="3" id="KW-0479">Metal-binding</keyword>
<keyword evidence="6" id="KW-0472">Membrane</keyword>
<keyword evidence="1" id="KW-0813">Transport</keyword>
<keyword evidence="2" id="KW-0349">Heme</keyword>
<reference evidence="8" key="1">
    <citation type="submission" date="2018-06" db="EMBL/GenBank/DDBJ databases">
        <authorList>
            <person name="Zhirakovskaya E."/>
        </authorList>
    </citation>
    <scope>NUCLEOTIDE SEQUENCE</scope>
</reference>
<sequence length="361" mass="41388">MLVNMFLRNLFKKNNQAFFLANLGIIFSWLRALWSMALMILCVIFFLIPITAQAQSSNAQYHEQGRAIYNYRCYFCHGYSGDAKTLTSSYVYPAPLNFKQINLKKLSRQKMLNAVTHGKVNTAMTAFSRVLNANEIRAVVDFIRLEFMKNKQSNSQYHTNKNGWPNHQRYALAFPFAKGDIALDTAWTQLTPELISGKKLYLSSCISCHDRANVINEGDIWKKQSISYPRNNYSHTKIDLLSSASVYAKHDISPKTKQLSISASSGKIIWLKNCAFCHAADGSGQNWIGSFLEPNPRDLRQEKFMKNMTREKLQLRIQNGIKNSSMPAWKNVLSKKQIDQLISYISEAFYPLESNSQFKQK</sequence>
<dbReference type="GO" id="GO:0009055">
    <property type="term" value="F:electron transfer activity"/>
    <property type="evidence" value="ECO:0007669"/>
    <property type="project" value="InterPro"/>
</dbReference>
<keyword evidence="6" id="KW-0812">Transmembrane</keyword>
<dbReference type="EC" id="1.9.3.1" evidence="8"/>
<keyword evidence="6" id="KW-1133">Transmembrane helix</keyword>
<dbReference type="GO" id="GO:0020037">
    <property type="term" value="F:heme binding"/>
    <property type="evidence" value="ECO:0007669"/>
    <property type="project" value="InterPro"/>
</dbReference>
<keyword evidence="8" id="KW-0560">Oxidoreductase</keyword>
<dbReference type="InterPro" id="IPR008168">
    <property type="entry name" value="Cyt_C_IC"/>
</dbReference>
<evidence type="ECO:0000256" key="5">
    <source>
        <dbReference type="ARBA" id="ARBA00023004"/>
    </source>
</evidence>
<feature type="transmembrane region" description="Helical" evidence="6">
    <location>
        <begin position="20"/>
        <end position="48"/>
    </location>
</feature>
<dbReference type="SUPFAM" id="SSF46626">
    <property type="entry name" value="Cytochrome c"/>
    <property type="match status" value="2"/>
</dbReference>
<dbReference type="PANTHER" id="PTHR35008">
    <property type="entry name" value="BLL4482 PROTEIN-RELATED"/>
    <property type="match status" value="1"/>
</dbReference>
<dbReference type="PRINTS" id="PR00605">
    <property type="entry name" value="CYTCHROMECIC"/>
</dbReference>
<evidence type="ECO:0000256" key="3">
    <source>
        <dbReference type="ARBA" id="ARBA00022723"/>
    </source>
</evidence>
<dbReference type="AlphaFoldDB" id="A0A3B1AIC0"/>
<dbReference type="Pfam" id="PF13442">
    <property type="entry name" value="Cytochrome_CBB3"/>
    <property type="match status" value="2"/>
</dbReference>
<evidence type="ECO:0000259" key="7">
    <source>
        <dbReference type="PROSITE" id="PS51007"/>
    </source>
</evidence>
<evidence type="ECO:0000256" key="2">
    <source>
        <dbReference type="ARBA" id="ARBA00022617"/>
    </source>
</evidence>
<evidence type="ECO:0000256" key="4">
    <source>
        <dbReference type="ARBA" id="ARBA00022982"/>
    </source>
</evidence>
<dbReference type="GO" id="GO:0016491">
    <property type="term" value="F:oxidoreductase activity"/>
    <property type="evidence" value="ECO:0007669"/>
    <property type="project" value="UniProtKB-KW"/>
</dbReference>
<dbReference type="InterPro" id="IPR009056">
    <property type="entry name" value="Cyt_c-like_dom"/>
</dbReference>
<dbReference type="GO" id="GO:0005506">
    <property type="term" value="F:iron ion binding"/>
    <property type="evidence" value="ECO:0007669"/>
    <property type="project" value="InterPro"/>
</dbReference>